<dbReference type="Gene3D" id="3.40.50.1110">
    <property type="entry name" value="SGNH hydrolase"/>
    <property type="match status" value="1"/>
</dbReference>
<proteinExistence type="predicted"/>
<dbReference type="PANTHER" id="PTHR22901:SF0">
    <property type="entry name" value="SIALATE O-ACETYLESTERASE"/>
    <property type="match status" value="1"/>
</dbReference>
<dbReference type="AlphaFoldDB" id="A0A1T5GEW0"/>
<evidence type="ECO:0000259" key="3">
    <source>
        <dbReference type="Pfam" id="PF03629"/>
    </source>
</evidence>
<feature type="chain" id="PRO_5013250703" evidence="2">
    <location>
        <begin position="21"/>
        <end position="468"/>
    </location>
</feature>
<dbReference type="Pfam" id="PF03629">
    <property type="entry name" value="SASA"/>
    <property type="match status" value="1"/>
</dbReference>
<gene>
    <name evidence="4" type="ORF">SAMN05660841_04001</name>
</gene>
<keyword evidence="5" id="KW-1185">Reference proteome</keyword>
<dbReference type="RefSeq" id="WP_079645645.1">
    <property type="nucleotide sequence ID" value="NZ_FUZF01000024.1"/>
</dbReference>
<evidence type="ECO:0000313" key="5">
    <source>
        <dbReference type="Proteomes" id="UP000190150"/>
    </source>
</evidence>
<dbReference type="GO" id="GO:0005975">
    <property type="term" value="P:carbohydrate metabolic process"/>
    <property type="evidence" value="ECO:0007669"/>
    <property type="project" value="TreeGrafter"/>
</dbReference>
<evidence type="ECO:0000313" key="4">
    <source>
        <dbReference type="EMBL" id="SKC06948.1"/>
    </source>
</evidence>
<dbReference type="PANTHER" id="PTHR22901">
    <property type="entry name" value="SIALATE O-ACETYLESTERASE"/>
    <property type="match status" value="1"/>
</dbReference>
<feature type="signal peptide" evidence="2">
    <location>
        <begin position="1"/>
        <end position="20"/>
    </location>
</feature>
<dbReference type="InterPro" id="IPR036514">
    <property type="entry name" value="SGNH_hydro_sf"/>
</dbReference>
<dbReference type="Proteomes" id="UP000190150">
    <property type="component" value="Unassembled WGS sequence"/>
</dbReference>
<dbReference type="InterPro" id="IPR005181">
    <property type="entry name" value="SASA"/>
</dbReference>
<dbReference type="InterPro" id="IPR039329">
    <property type="entry name" value="SIAE"/>
</dbReference>
<evidence type="ECO:0000256" key="1">
    <source>
        <dbReference type="ARBA" id="ARBA00022801"/>
    </source>
</evidence>
<protein>
    <submittedName>
        <fullName evidence="4">Sialate O-acetylesterase</fullName>
    </submittedName>
</protein>
<sequence>MKSLFFLLIIVICSASVVNAQKLRVPSFFSDNMVLQQNAKVKIWGWAKAGQKVWIIPSWSKDTITAITTGDAEWKTSIVTPGAGGPYKIAIESQDQQLLLENVLLGEVWLCSGQSNMQWSALNNVKEMQAALPTIANAHIRFLQISNIAAQNPQNDVYDQWTECNPKTAASFSAIGYFFAEKLHKELGVPIGIINTSWGGTSAEYWTPKETIEADKELLDNAGLQKVAPRKPYQPGVLWNSMIYPFVGYEIAGALWYQGEDNTVSYWGYDKLMKALVNSWRKAWEKEFPFYFVQIAPFSYKYETPNAALLREQQSITALTLPKSGMVVTTDLVDNIKDIHPQQKKAVASRLADIALVRDYGKIKSDFLSPIYKEHSVEGNKIRVKFAHLEGGLRIDGKSIIDLLIAGEDKVFVPAVGKVEGSELLVFAPGISKPVAVRFGFSNTAMPNLFTESGLPVSPFRTDRWDTF</sequence>
<feature type="domain" description="Sialate O-acetylesterase" evidence="3">
    <location>
        <begin position="107"/>
        <end position="346"/>
    </location>
</feature>
<name>A0A1T5GEW0_9SPHI</name>
<accession>A0A1T5GEW0</accession>
<evidence type="ECO:0000256" key="2">
    <source>
        <dbReference type="SAM" id="SignalP"/>
    </source>
</evidence>
<reference evidence="5" key="1">
    <citation type="submission" date="2017-02" db="EMBL/GenBank/DDBJ databases">
        <authorList>
            <person name="Varghese N."/>
            <person name="Submissions S."/>
        </authorList>
    </citation>
    <scope>NUCLEOTIDE SEQUENCE [LARGE SCALE GENOMIC DNA]</scope>
    <source>
        <strain evidence="5">DSM 24091</strain>
    </source>
</reference>
<dbReference type="STRING" id="1513896.SAMN05660841_04001"/>
<dbReference type="EMBL" id="FUZF01000024">
    <property type="protein sequence ID" value="SKC06948.1"/>
    <property type="molecule type" value="Genomic_DNA"/>
</dbReference>
<keyword evidence="1" id="KW-0378">Hydrolase</keyword>
<dbReference type="GO" id="GO:0001681">
    <property type="term" value="F:sialate O-acetylesterase activity"/>
    <property type="evidence" value="ECO:0007669"/>
    <property type="project" value="InterPro"/>
</dbReference>
<organism evidence="4 5">
    <name type="scientific">Sphingobacterium nematocida</name>
    <dbReference type="NCBI Taxonomy" id="1513896"/>
    <lineage>
        <taxon>Bacteria</taxon>
        <taxon>Pseudomonadati</taxon>
        <taxon>Bacteroidota</taxon>
        <taxon>Sphingobacteriia</taxon>
        <taxon>Sphingobacteriales</taxon>
        <taxon>Sphingobacteriaceae</taxon>
        <taxon>Sphingobacterium</taxon>
    </lineage>
</organism>
<keyword evidence="2" id="KW-0732">Signal</keyword>
<dbReference type="SUPFAM" id="SSF52266">
    <property type="entry name" value="SGNH hydrolase"/>
    <property type="match status" value="1"/>
</dbReference>